<dbReference type="EMBL" id="BLXT01007853">
    <property type="protein sequence ID" value="GFO43021.1"/>
    <property type="molecule type" value="Genomic_DNA"/>
</dbReference>
<keyword evidence="2" id="KW-0808">Transferase</keyword>
<reference evidence="4 5" key="1">
    <citation type="journal article" date="2021" name="Elife">
        <title>Chloroplast acquisition without the gene transfer in kleptoplastic sea slugs, Plakobranchus ocellatus.</title>
        <authorList>
            <person name="Maeda T."/>
            <person name="Takahashi S."/>
            <person name="Yoshida T."/>
            <person name="Shimamura S."/>
            <person name="Takaki Y."/>
            <person name="Nagai Y."/>
            <person name="Toyoda A."/>
            <person name="Suzuki Y."/>
            <person name="Arimoto A."/>
            <person name="Ishii H."/>
            <person name="Satoh N."/>
            <person name="Nishiyama T."/>
            <person name="Hasebe M."/>
            <person name="Maruyama T."/>
            <person name="Minagawa J."/>
            <person name="Obokata J."/>
            <person name="Shigenobu S."/>
        </authorList>
    </citation>
    <scope>NUCLEOTIDE SEQUENCE [LARGE SCALE GENOMIC DNA]</scope>
</reference>
<evidence type="ECO:0000313" key="5">
    <source>
        <dbReference type="Proteomes" id="UP000735302"/>
    </source>
</evidence>
<comment type="caution">
    <text evidence="4">The sequence shown here is derived from an EMBL/GenBank/DDBJ whole genome shotgun (WGS) entry which is preliminary data.</text>
</comment>
<dbReference type="InterPro" id="IPR000863">
    <property type="entry name" value="Sulfotransferase_dom"/>
</dbReference>
<dbReference type="Proteomes" id="UP000735302">
    <property type="component" value="Unassembled WGS sequence"/>
</dbReference>
<dbReference type="GO" id="GO:0008146">
    <property type="term" value="F:sulfotransferase activity"/>
    <property type="evidence" value="ECO:0007669"/>
    <property type="project" value="InterPro"/>
</dbReference>
<feature type="domain" description="Sulfotransferase" evidence="3">
    <location>
        <begin position="52"/>
        <end position="89"/>
    </location>
</feature>
<gene>
    <name evidence="4" type="ORF">PoB_006952600</name>
</gene>
<protein>
    <submittedName>
        <fullName evidence="4">Sulfotransferase</fullName>
    </submittedName>
</protein>
<evidence type="ECO:0000256" key="1">
    <source>
        <dbReference type="ARBA" id="ARBA00005771"/>
    </source>
</evidence>
<dbReference type="PANTHER" id="PTHR11783">
    <property type="entry name" value="SULFOTRANSFERASE SULT"/>
    <property type="match status" value="1"/>
</dbReference>
<keyword evidence="5" id="KW-1185">Reference proteome</keyword>
<name>A0AAV4DGM5_9GAST</name>
<proteinExistence type="inferred from homology"/>
<dbReference type="Gene3D" id="3.40.50.300">
    <property type="entry name" value="P-loop containing nucleotide triphosphate hydrolases"/>
    <property type="match status" value="1"/>
</dbReference>
<dbReference type="InterPro" id="IPR027417">
    <property type="entry name" value="P-loop_NTPase"/>
</dbReference>
<organism evidence="4 5">
    <name type="scientific">Plakobranchus ocellatus</name>
    <dbReference type="NCBI Taxonomy" id="259542"/>
    <lineage>
        <taxon>Eukaryota</taxon>
        <taxon>Metazoa</taxon>
        <taxon>Spiralia</taxon>
        <taxon>Lophotrochozoa</taxon>
        <taxon>Mollusca</taxon>
        <taxon>Gastropoda</taxon>
        <taxon>Heterobranchia</taxon>
        <taxon>Euthyneura</taxon>
        <taxon>Panpulmonata</taxon>
        <taxon>Sacoglossa</taxon>
        <taxon>Placobranchoidea</taxon>
        <taxon>Plakobranchidae</taxon>
        <taxon>Plakobranchus</taxon>
    </lineage>
</organism>
<evidence type="ECO:0000256" key="2">
    <source>
        <dbReference type="ARBA" id="ARBA00022679"/>
    </source>
</evidence>
<dbReference type="AlphaFoldDB" id="A0AAV4DGM5"/>
<evidence type="ECO:0000259" key="3">
    <source>
        <dbReference type="Pfam" id="PF00685"/>
    </source>
</evidence>
<dbReference type="Pfam" id="PF00685">
    <property type="entry name" value="Sulfotransfer_1"/>
    <property type="match status" value="1"/>
</dbReference>
<sequence length="95" mass="11458">MDHDGAEKVEKLIVPEYDDGIRPFFFKYRDYLLRMEFLERIKDIPSFEIREDDIWIVTYPKSGTTWIQEIVYLVMNNADTTKALQTTIDKRVQFF</sequence>
<comment type="similarity">
    <text evidence="1">Belongs to the sulfotransferase 1 family.</text>
</comment>
<evidence type="ECO:0000313" key="4">
    <source>
        <dbReference type="EMBL" id="GFO43021.1"/>
    </source>
</evidence>
<dbReference type="SUPFAM" id="SSF52540">
    <property type="entry name" value="P-loop containing nucleoside triphosphate hydrolases"/>
    <property type="match status" value="1"/>
</dbReference>
<accession>A0AAV4DGM5</accession>